<evidence type="ECO:0000256" key="4">
    <source>
        <dbReference type="ARBA" id="ARBA00022946"/>
    </source>
</evidence>
<accession>Q1GRD8</accession>
<dbReference type="Gene3D" id="3.30.160.190">
    <property type="entry name" value="atu1810 like domain"/>
    <property type="match status" value="1"/>
</dbReference>
<evidence type="ECO:0000256" key="3">
    <source>
        <dbReference type="ARBA" id="ARBA00022660"/>
    </source>
</evidence>
<evidence type="ECO:0000256" key="2">
    <source>
        <dbReference type="ARBA" id="ARBA00022448"/>
    </source>
</evidence>
<keyword evidence="5" id="KW-0249">Electron transport</keyword>
<gene>
    <name evidence="8" type="ordered locus">Sala_2075</name>
</gene>
<keyword evidence="3" id="KW-0679">Respiratory chain</keyword>
<proteinExistence type="predicted"/>
<dbReference type="GO" id="GO:0022900">
    <property type="term" value="P:electron transport chain"/>
    <property type="evidence" value="ECO:0007669"/>
    <property type="project" value="InterPro"/>
</dbReference>
<keyword evidence="6" id="KW-0472">Membrane</keyword>
<reference evidence="8 9" key="1">
    <citation type="journal article" date="2009" name="Proc. Natl. Acad. Sci. U.S.A.">
        <title>The genomic basis of trophic strategy in marine bacteria.</title>
        <authorList>
            <person name="Lauro F.M."/>
            <person name="McDougald D."/>
            <person name="Thomas T."/>
            <person name="Williams T.J."/>
            <person name="Egan S."/>
            <person name="Rice S."/>
            <person name="DeMaere M.Z."/>
            <person name="Ting L."/>
            <person name="Ertan H."/>
            <person name="Johnson J."/>
            <person name="Ferriera S."/>
            <person name="Lapidus A."/>
            <person name="Anderson I."/>
            <person name="Kyrpides N."/>
            <person name="Munk A.C."/>
            <person name="Detter C."/>
            <person name="Han C.S."/>
            <person name="Brown M.V."/>
            <person name="Robb F.T."/>
            <person name="Kjelleberg S."/>
            <person name="Cavicchioli R."/>
        </authorList>
    </citation>
    <scope>NUCLEOTIDE SEQUENCE [LARGE SCALE GENOMIC DNA]</scope>
    <source>
        <strain evidence="9">DSM 13593 / LMG 18877 / RB2256</strain>
    </source>
</reference>
<evidence type="ECO:0008006" key="10">
    <source>
        <dbReference type="Google" id="ProtNLM"/>
    </source>
</evidence>
<dbReference type="Proteomes" id="UP000006578">
    <property type="component" value="Chromosome"/>
</dbReference>
<keyword evidence="4" id="KW-0809">Transit peptide</keyword>
<evidence type="ECO:0000313" key="9">
    <source>
        <dbReference type="Proteomes" id="UP000006578"/>
    </source>
</evidence>
<dbReference type="Pfam" id="PF04800">
    <property type="entry name" value="NDUS4"/>
    <property type="match status" value="1"/>
</dbReference>
<evidence type="ECO:0000256" key="5">
    <source>
        <dbReference type="ARBA" id="ARBA00022982"/>
    </source>
</evidence>
<evidence type="ECO:0000256" key="1">
    <source>
        <dbReference type="ARBA" id="ARBA00004370"/>
    </source>
</evidence>
<comment type="subcellular location">
    <subcellularLocation>
        <location evidence="1">Membrane</location>
    </subcellularLocation>
</comment>
<dbReference type="InterPro" id="IPR006885">
    <property type="entry name" value="NADH_UbQ_FeS_4_mit-like"/>
</dbReference>
<dbReference type="HOGENOM" id="CLU_1634300_0_0_5"/>
<dbReference type="GO" id="GO:0016020">
    <property type="term" value="C:membrane"/>
    <property type="evidence" value="ECO:0007669"/>
    <property type="project" value="UniProtKB-SubCell"/>
</dbReference>
<keyword evidence="2" id="KW-0813">Transport</keyword>
<feature type="region of interest" description="Disordered" evidence="7">
    <location>
        <begin position="1"/>
        <end position="41"/>
    </location>
</feature>
<feature type="region of interest" description="Disordered" evidence="7">
    <location>
        <begin position="93"/>
        <end position="112"/>
    </location>
</feature>
<dbReference type="InterPro" id="IPR038532">
    <property type="entry name" value="NDUFS4-like_sf"/>
</dbReference>
<protein>
    <recommendedName>
        <fullName evidence="10">ETC complex I subunit conserved region</fullName>
    </recommendedName>
</protein>
<organism evidence="8 9">
    <name type="scientific">Sphingopyxis alaskensis (strain DSM 13593 / LMG 18877 / RB2256)</name>
    <name type="common">Sphingomonas alaskensis</name>
    <dbReference type="NCBI Taxonomy" id="317655"/>
    <lineage>
        <taxon>Bacteria</taxon>
        <taxon>Pseudomonadati</taxon>
        <taxon>Pseudomonadota</taxon>
        <taxon>Alphaproteobacteria</taxon>
        <taxon>Sphingomonadales</taxon>
        <taxon>Sphingomonadaceae</taxon>
        <taxon>Sphingopyxis</taxon>
    </lineage>
</organism>
<dbReference type="STRING" id="317655.Sala_2075"/>
<dbReference type="AlphaFoldDB" id="Q1GRD8"/>
<evidence type="ECO:0000256" key="7">
    <source>
        <dbReference type="SAM" id="MobiDB-lite"/>
    </source>
</evidence>
<sequence>MVANDNRPGRPGWSGTSGSIPDDARAVVEPVPRPATSGRRLRDRWRVRFVPRWGPSIDPLTGWSGGGDPLASVELRFASRTSAEACCRRMGIPFESRGAPPDPPRAAAPRPSGEATPLCCWPTGPHPLCCGHYPVAGRYAAQNDDGARYAFRRTAASLTGSR</sequence>
<keyword evidence="9" id="KW-1185">Reference proteome</keyword>
<dbReference type="eggNOG" id="ENOG50333TQ">
    <property type="taxonomic scope" value="Bacteria"/>
</dbReference>
<name>Q1GRD8_SPHAL</name>
<evidence type="ECO:0000256" key="6">
    <source>
        <dbReference type="ARBA" id="ARBA00023136"/>
    </source>
</evidence>
<evidence type="ECO:0000313" key="8">
    <source>
        <dbReference type="EMBL" id="ABF53784.1"/>
    </source>
</evidence>
<dbReference type="KEGG" id="sal:Sala_2075"/>
<dbReference type="EMBL" id="CP000356">
    <property type="protein sequence ID" value="ABF53784.1"/>
    <property type="molecule type" value="Genomic_DNA"/>
</dbReference>